<dbReference type="PANTHER" id="PTHR30612:SF0">
    <property type="entry name" value="CHLOROPLAST PROTEIN-TRANSPORTING ATPASE"/>
    <property type="match status" value="1"/>
</dbReference>
<evidence type="ECO:0000256" key="8">
    <source>
        <dbReference type="ARBA" id="ARBA00022927"/>
    </source>
</evidence>
<comment type="caution">
    <text evidence="18">The sequence shown here is derived from an EMBL/GenBank/DDBJ whole genome shotgun (WGS) entry which is preliminary data.</text>
</comment>
<dbReference type="CDD" id="cd18803">
    <property type="entry name" value="SF2_C_secA"/>
    <property type="match status" value="1"/>
</dbReference>
<dbReference type="PROSITE" id="PS51196">
    <property type="entry name" value="SECA_MOTOR_DEAD"/>
    <property type="match status" value="1"/>
</dbReference>
<dbReference type="PRINTS" id="PR00906">
    <property type="entry name" value="SECA"/>
</dbReference>
<feature type="domain" description="Helicase ATP-binding" evidence="15">
    <location>
        <begin position="88"/>
        <end position="246"/>
    </location>
</feature>
<evidence type="ECO:0000259" key="17">
    <source>
        <dbReference type="PROSITE" id="PS51196"/>
    </source>
</evidence>
<dbReference type="InterPro" id="IPR000185">
    <property type="entry name" value="SecA"/>
</dbReference>
<comment type="function">
    <text evidence="12">Part of the Sec protein translocase complex. Interacts with the SecYEG preprotein conducting channel. Has a central role in coupling the hydrolysis of ATP to the transfer of proteins into and across the cell membrane, serving as an ATP-driven molecular motor driving the stepwise translocation of polypeptide chains across the membrane.</text>
</comment>
<dbReference type="SMART" id="SM00958">
    <property type="entry name" value="SecA_PP_bind"/>
    <property type="match status" value="1"/>
</dbReference>
<dbReference type="HAMAP" id="MF_01382">
    <property type="entry name" value="SecA"/>
    <property type="match status" value="1"/>
</dbReference>
<dbReference type="InterPro" id="IPR011115">
    <property type="entry name" value="SecA_DEAD"/>
</dbReference>
<dbReference type="InterPro" id="IPR027417">
    <property type="entry name" value="P-loop_NTPase"/>
</dbReference>
<dbReference type="InterPro" id="IPR036670">
    <property type="entry name" value="SecA_X-link_sf"/>
</dbReference>
<dbReference type="EC" id="7.4.2.8" evidence="12"/>
<evidence type="ECO:0000256" key="2">
    <source>
        <dbReference type="ARBA" id="ARBA00007650"/>
    </source>
</evidence>
<proteinExistence type="inferred from homology"/>
<dbReference type="RefSeq" id="WP_378267246.1">
    <property type="nucleotide sequence ID" value="NZ_JBHUKR010000011.1"/>
</dbReference>
<keyword evidence="10 12" id="KW-0811">Translocation</keyword>
<name>A0ABW5FW25_9PSEU</name>
<evidence type="ECO:0000256" key="3">
    <source>
        <dbReference type="ARBA" id="ARBA00022448"/>
    </source>
</evidence>
<evidence type="ECO:0000256" key="5">
    <source>
        <dbReference type="ARBA" id="ARBA00022490"/>
    </source>
</evidence>
<feature type="binding site" evidence="12">
    <location>
        <position position="493"/>
    </location>
    <ligand>
        <name>ATP</name>
        <dbReference type="ChEBI" id="CHEBI:30616"/>
    </ligand>
</feature>
<feature type="compositionally biased region" description="Low complexity" evidence="14">
    <location>
        <begin position="904"/>
        <end position="920"/>
    </location>
</feature>
<dbReference type="SUPFAM" id="SSF52540">
    <property type="entry name" value="P-loop containing nucleoside triphosphate hydrolases"/>
    <property type="match status" value="2"/>
</dbReference>
<sequence length="948" mass="106623">MVLNRLLRAGEGKMLKRLRTIADHINTLEDDVKDLSDAELRSKTDEFRERYADGEGESLDELLPEAFAVAREAALRVLGQRPFDVQLMGGAALHLGQVAEMKTGEGKTLTSVLAAYLNGISGNGVHIVTTNDYLARRDAEWMGRVHRFLGLTVGVILSELPPEARREAYHADITYGTNNEFGFDYLRDNMAWTLEDCVQRGHNFAIVDEVDSILIDEARTPLIISGPAEQSARWYVEFARMAPLMKPDVHYEVDIRKRTVGVTEKGVGFVEDQLGIDNLYEAANTPLVGYLNNALKAKELFKRDKDYIVRNGEVLIVDEFTGRILHGRRYNEGMHQAIEAKESVEIKAENQTLATITLQNYFRLYDKLAGMTGTAETEAAEFHQTYKLGVVPIPTNRPMVRADQPDLIYKTEEAKFEAVAEDIAERHEKGQPVLVGTTSVEKSEYLSKLLLKLRVPHEVLNAKYHDREALIVARAGRKGAVTVATNMAGRGTDIVLGGNPDIIADERLRERGLDPVEHSEQYETAWPHVLEEVKAEAKAEAEEVRDAGGLYVLGTERHESRRIDNQLRGRSGRQGDPGESRFYLSLGDELMRRFNAVMVERVMTTMRLPDEMPIEHKMVSRAIKSAQTQVEQQNMEQRKNVLKYDEVMNEQRKVIYTERRRVLEGEDLREQMENMLVDVVTAYVRGATSEGYVEDWDHEKLWIALKQLYPVGVTWDSLVDDEEDLSAESLTEILVEDALEAYRRREAEVEAIGGEEAMRQVERQVLLFVLDRKWREHLYEMDYLKEGIGLRAMAQRDPLIEYQREGFDMFNAMLDSLREEAVAMLFHAQFEQPQQPEPQPAPEPATAVLSAGRHAAPTPPQQPVAASAPPAETRREQPVPNALRGSGLRGETPQALTYSGPAEQGGVQSRRSGSGAAAAGQGQGGSNTRRERRAAERAEAKKRKKGGR</sequence>
<comment type="catalytic activity">
    <reaction evidence="12">
        <text>ATP + H2O + cellular proteinSide 1 = ADP + phosphate + cellular proteinSide 2.</text>
        <dbReference type="EC" id="7.4.2.8"/>
    </reaction>
</comment>
<dbReference type="PROSITE" id="PS51194">
    <property type="entry name" value="HELICASE_CTER"/>
    <property type="match status" value="1"/>
</dbReference>
<keyword evidence="11 12" id="KW-0472">Membrane</keyword>
<organism evidence="18 19">
    <name type="scientific">Amycolatopsis pigmentata</name>
    <dbReference type="NCBI Taxonomy" id="450801"/>
    <lineage>
        <taxon>Bacteria</taxon>
        <taxon>Bacillati</taxon>
        <taxon>Actinomycetota</taxon>
        <taxon>Actinomycetes</taxon>
        <taxon>Pseudonocardiales</taxon>
        <taxon>Pseudonocardiaceae</taxon>
        <taxon>Amycolatopsis</taxon>
    </lineage>
</organism>
<dbReference type="Gene3D" id="1.10.3060.10">
    <property type="entry name" value="Helical scaffold and wing domains of SecA"/>
    <property type="match status" value="1"/>
</dbReference>
<dbReference type="Proteomes" id="UP001597417">
    <property type="component" value="Unassembled WGS sequence"/>
</dbReference>
<evidence type="ECO:0000256" key="6">
    <source>
        <dbReference type="ARBA" id="ARBA00022741"/>
    </source>
</evidence>
<keyword evidence="3 12" id="KW-0813">Transport</keyword>
<evidence type="ECO:0000256" key="10">
    <source>
        <dbReference type="ARBA" id="ARBA00023010"/>
    </source>
</evidence>
<keyword evidence="19" id="KW-1185">Reference proteome</keyword>
<evidence type="ECO:0000256" key="7">
    <source>
        <dbReference type="ARBA" id="ARBA00022840"/>
    </source>
</evidence>
<dbReference type="SUPFAM" id="SSF81886">
    <property type="entry name" value="Helical scaffold and wing domains of SecA"/>
    <property type="match status" value="1"/>
</dbReference>
<feature type="binding site" evidence="12">
    <location>
        <begin position="104"/>
        <end position="108"/>
    </location>
    <ligand>
        <name>ATP</name>
        <dbReference type="ChEBI" id="CHEBI:30616"/>
    </ligand>
</feature>
<dbReference type="Pfam" id="PF07516">
    <property type="entry name" value="SecA_SW"/>
    <property type="match status" value="1"/>
</dbReference>
<dbReference type="InterPro" id="IPR020937">
    <property type="entry name" value="SecA_CS"/>
</dbReference>
<dbReference type="SUPFAM" id="SSF81767">
    <property type="entry name" value="Pre-protein crosslinking domain of SecA"/>
    <property type="match status" value="1"/>
</dbReference>
<evidence type="ECO:0000256" key="12">
    <source>
        <dbReference type="HAMAP-Rule" id="MF_01382"/>
    </source>
</evidence>
<dbReference type="EMBL" id="JBHUKR010000011">
    <property type="protein sequence ID" value="MFD2419244.1"/>
    <property type="molecule type" value="Genomic_DNA"/>
</dbReference>
<evidence type="ECO:0000256" key="13">
    <source>
        <dbReference type="RuleBase" id="RU003874"/>
    </source>
</evidence>
<comment type="subcellular location">
    <subcellularLocation>
        <location evidence="12">Cell membrane</location>
        <topology evidence="12">Peripheral membrane protein</topology>
        <orientation evidence="12">Cytoplasmic side</orientation>
    </subcellularLocation>
    <subcellularLocation>
        <location evidence="12">Cytoplasm</location>
    </subcellularLocation>
    <subcellularLocation>
        <location evidence="1">Membrane</location>
        <topology evidence="1">Peripheral membrane protein</topology>
    </subcellularLocation>
    <text evidence="12">Distribution is 50-50.</text>
</comment>
<dbReference type="Pfam" id="PF21090">
    <property type="entry name" value="P-loop_SecA"/>
    <property type="match status" value="1"/>
</dbReference>
<evidence type="ECO:0000256" key="14">
    <source>
        <dbReference type="SAM" id="MobiDB-lite"/>
    </source>
</evidence>
<evidence type="ECO:0000259" key="15">
    <source>
        <dbReference type="PROSITE" id="PS51192"/>
    </source>
</evidence>
<dbReference type="Gene3D" id="3.90.1440.10">
    <property type="entry name" value="SecA, preprotein cross-linking domain"/>
    <property type="match status" value="1"/>
</dbReference>
<evidence type="ECO:0000313" key="19">
    <source>
        <dbReference type="Proteomes" id="UP001597417"/>
    </source>
</evidence>
<dbReference type="PANTHER" id="PTHR30612">
    <property type="entry name" value="SECA INNER MEMBRANE COMPONENT OF SEC PROTEIN SECRETION SYSTEM"/>
    <property type="match status" value="1"/>
</dbReference>
<comment type="similarity">
    <text evidence="2 12 13">Belongs to the SecA family.</text>
</comment>
<comment type="subunit">
    <text evidence="12">Monomer and homodimer. Part of the essential Sec protein translocation apparatus which comprises SecA, SecYEG and auxiliary proteins SecDF. Other proteins may also be involved.</text>
</comment>
<evidence type="ECO:0000313" key="18">
    <source>
        <dbReference type="EMBL" id="MFD2419244.1"/>
    </source>
</evidence>
<dbReference type="NCBIfam" id="NF009538">
    <property type="entry name" value="PRK12904.1"/>
    <property type="match status" value="1"/>
</dbReference>
<reference evidence="19" key="1">
    <citation type="journal article" date="2019" name="Int. J. Syst. Evol. Microbiol.">
        <title>The Global Catalogue of Microorganisms (GCM) 10K type strain sequencing project: providing services to taxonomists for standard genome sequencing and annotation.</title>
        <authorList>
            <consortium name="The Broad Institute Genomics Platform"/>
            <consortium name="The Broad Institute Genome Sequencing Center for Infectious Disease"/>
            <person name="Wu L."/>
            <person name="Ma J."/>
        </authorList>
    </citation>
    <scope>NUCLEOTIDE SEQUENCE [LARGE SCALE GENOMIC DNA]</scope>
    <source>
        <strain evidence="19">CGMCC 4.7645</strain>
    </source>
</reference>
<keyword evidence="4 12" id="KW-1003">Cell membrane</keyword>
<feature type="domain" description="Helicase C-terminal" evidence="16">
    <location>
        <begin position="411"/>
        <end position="620"/>
    </location>
</feature>
<dbReference type="PROSITE" id="PS01312">
    <property type="entry name" value="SECA"/>
    <property type="match status" value="1"/>
</dbReference>
<feature type="binding site" evidence="12">
    <location>
        <position position="86"/>
    </location>
    <ligand>
        <name>ATP</name>
        <dbReference type="ChEBI" id="CHEBI:30616"/>
    </ligand>
</feature>
<dbReference type="PROSITE" id="PS51192">
    <property type="entry name" value="HELICASE_ATP_BIND_1"/>
    <property type="match status" value="1"/>
</dbReference>
<dbReference type="InterPro" id="IPR014018">
    <property type="entry name" value="SecA_motor_DEAD"/>
</dbReference>
<evidence type="ECO:0000259" key="16">
    <source>
        <dbReference type="PROSITE" id="PS51194"/>
    </source>
</evidence>
<gene>
    <name evidence="12 18" type="primary">secA</name>
    <name evidence="18" type="ORF">ACFSXZ_23200</name>
</gene>
<dbReference type="Gene3D" id="3.40.50.300">
    <property type="entry name" value="P-loop containing nucleotide triphosphate hydrolases"/>
    <property type="match status" value="2"/>
</dbReference>
<evidence type="ECO:0000256" key="1">
    <source>
        <dbReference type="ARBA" id="ARBA00004170"/>
    </source>
</evidence>
<keyword evidence="8 12" id="KW-0653">Protein transport</keyword>
<dbReference type="InterPro" id="IPR014001">
    <property type="entry name" value="Helicase_ATP-bd"/>
</dbReference>
<keyword evidence="9 12" id="KW-1278">Translocase</keyword>
<keyword evidence="7 12" id="KW-0067">ATP-binding</keyword>
<protein>
    <recommendedName>
        <fullName evidence="12 13">Protein translocase subunit SecA</fullName>
        <ecNumber evidence="12">7.4.2.8</ecNumber>
    </recommendedName>
</protein>
<dbReference type="CDD" id="cd17928">
    <property type="entry name" value="DEXDc_SecA"/>
    <property type="match status" value="1"/>
</dbReference>
<dbReference type="InterPro" id="IPR011116">
    <property type="entry name" value="SecA_Wing/Scaffold"/>
</dbReference>
<dbReference type="Pfam" id="PF07517">
    <property type="entry name" value="SecA_DEAD"/>
    <property type="match status" value="1"/>
</dbReference>
<dbReference type="InterPro" id="IPR011130">
    <property type="entry name" value="SecA_preprotein_X-link_dom"/>
</dbReference>
<dbReference type="InterPro" id="IPR044722">
    <property type="entry name" value="SecA_SF2_C"/>
</dbReference>
<dbReference type="SMART" id="SM00957">
    <property type="entry name" value="SecA_DEAD"/>
    <property type="match status" value="1"/>
</dbReference>
<evidence type="ECO:0000256" key="4">
    <source>
        <dbReference type="ARBA" id="ARBA00022475"/>
    </source>
</evidence>
<dbReference type="Pfam" id="PF01043">
    <property type="entry name" value="SecA_PP_bind"/>
    <property type="match status" value="1"/>
</dbReference>
<dbReference type="InterPro" id="IPR001650">
    <property type="entry name" value="Helicase_C-like"/>
</dbReference>
<feature type="domain" description="SecA family profile" evidence="17">
    <location>
        <begin position="1"/>
        <end position="615"/>
    </location>
</feature>
<evidence type="ECO:0000256" key="11">
    <source>
        <dbReference type="ARBA" id="ARBA00023136"/>
    </source>
</evidence>
<dbReference type="InterPro" id="IPR036266">
    <property type="entry name" value="SecA_Wing/Scaffold_sf"/>
</dbReference>
<accession>A0ABW5FW25</accession>
<feature type="region of interest" description="Disordered" evidence="14">
    <location>
        <begin position="831"/>
        <end position="948"/>
    </location>
</feature>
<dbReference type="NCBIfam" id="TIGR00963">
    <property type="entry name" value="secA"/>
    <property type="match status" value="1"/>
</dbReference>
<keyword evidence="5 12" id="KW-0963">Cytoplasm</keyword>
<evidence type="ECO:0000256" key="9">
    <source>
        <dbReference type="ARBA" id="ARBA00022967"/>
    </source>
</evidence>
<keyword evidence="6 12" id="KW-0547">Nucleotide-binding</keyword>